<keyword evidence="1" id="KW-0378">Hydrolase</keyword>
<evidence type="ECO:0000313" key="2">
    <source>
        <dbReference type="Proteomes" id="UP000831495"/>
    </source>
</evidence>
<dbReference type="RefSeq" id="WP_249513810.1">
    <property type="nucleotide sequence ID" value="NZ_CP093366.1"/>
</dbReference>
<dbReference type="InterPro" id="IPR036412">
    <property type="entry name" value="HAD-like_sf"/>
</dbReference>
<protein>
    <submittedName>
        <fullName evidence="1">HAD-IA family hydrolase</fullName>
    </submittedName>
</protein>
<dbReference type="InterPro" id="IPR023214">
    <property type="entry name" value="HAD_sf"/>
</dbReference>
<dbReference type="GO" id="GO:0016787">
    <property type="term" value="F:hydrolase activity"/>
    <property type="evidence" value="ECO:0007669"/>
    <property type="project" value="UniProtKB-KW"/>
</dbReference>
<dbReference type="SFLD" id="SFLDG01129">
    <property type="entry name" value="C1.5:_HAD__Beta-PGM__Phosphata"/>
    <property type="match status" value="1"/>
</dbReference>
<dbReference type="NCBIfam" id="TIGR01549">
    <property type="entry name" value="HAD-SF-IA-v1"/>
    <property type="match status" value="1"/>
</dbReference>
<dbReference type="PANTHER" id="PTHR43434">
    <property type="entry name" value="PHOSPHOGLYCOLATE PHOSPHATASE"/>
    <property type="match status" value="1"/>
</dbReference>
<gene>
    <name evidence="1" type="ORF">MOO45_04765</name>
</gene>
<keyword evidence="2" id="KW-1185">Reference proteome</keyword>
<dbReference type="Pfam" id="PF13419">
    <property type="entry name" value="HAD_2"/>
    <property type="match status" value="1"/>
</dbReference>
<sequence>MMFKNFVWDYDGTLADTYAGIVRSLQQTAEYFGWQQCPERQILYRQSKLTSVTQILKVCAHECQQEFAAVQAYYQKLDHQAQQDVQLYPHAPRVLQTIQQNGGQNFLLTHRDDQALSLLKEQGIYDLFSGFVTASQPFPRKPDPTALNYLMQHFCLEKAETIMIGDRSLDVEAGHNAGITSAYFDVDSFHDSANAQIIVKNLDDLTKLIAK</sequence>
<name>A0ABY4P7E8_9LACO</name>
<proteinExistence type="predicted"/>
<dbReference type="PANTHER" id="PTHR43434:SF25">
    <property type="entry name" value="PHOSPHOGLYCOLATE PHOSPHATASE"/>
    <property type="match status" value="1"/>
</dbReference>
<dbReference type="SFLD" id="SFLDS00003">
    <property type="entry name" value="Haloacid_Dehalogenase"/>
    <property type="match status" value="1"/>
</dbReference>
<dbReference type="InterPro" id="IPR006439">
    <property type="entry name" value="HAD-SF_hydro_IA"/>
</dbReference>
<dbReference type="Gene3D" id="3.40.50.1000">
    <property type="entry name" value="HAD superfamily/HAD-like"/>
    <property type="match status" value="1"/>
</dbReference>
<dbReference type="EMBL" id="CP093366">
    <property type="protein sequence ID" value="UQS81540.1"/>
    <property type="molecule type" value="Genomic_DNA"/>
</dbReference>
<dbReference type="InterPro" id="IPR023198">
    <property type="entry name" value="PGP-like_dom2"/>
</dbReference>
<reference evidence="1" key="1">
    <citation type="journal article" date="2022" name="Int. J. Syst. Evol. Microbiol.">
        <title>Apilactobacillus apisilvae sp. nov., Nicolia spurrieriana gen. nov. sp. nov., Bombilactobacillus folatiphilus sp. nov. and Bombilactobacillus thymidiniphilus sp. nov., four new lactic acid bacterial isolates from stingless bees Tetragonula carbonaria and Austroplebeia australis.</title>
        <authorList>
            <person name="Oliphant S.A."/>
            <person name="Watson-Haigh N.S."/>
            <person name="Sumby K.M."/>
            <person name="Gardner J."/>
            <person name="Groom S."/>
            <person name="Jiranek V."/>
        </authorList>
    </citation>
    <scope>NUCLEOTIDE SEQUENCE</scope>
    <source>
        <strain evidence="1">SG4_D2</strain>
    </source>
</reference>
<dbReference type="Proteomes" id="UP000831495">
    <property type="component" value="Chromosome"/>
</dbReference>
<dbReference type="InterPro" id="IPR041492">
    <property type="entry name" value="HAD_2"/>
</dbReference>
<accession>A0ABY4P7E8</accession>
<dbReference type="Gene3D" id="1.10.150.240">
    <property type="entry name" value="Putative phosphatase, domain 2"/>
    <property type="match status" value="1"/>
</dbReference>
<evidence type="ECO:0000313" key="1">
    <source>
        <dbReference type="EMBL" id="UQS81540.1"/>
    </source>
</evidence>
<dbReference type="SUPFAM" id="SSF56784">
    <property type="entry name" value="HAD-like"/>
    <property type="match status" value="1"/>
</dbReference>
<dbReference type="InterPro" id="IPR050155">
    <property type="entry name" value="HAD-like_hydrolase_sf"/>
</dbReference>
<organism evidence="1 2">
    <name type="scientific">Bombilactobacillus folatiphilus</name>
    <dbReference type="NCBI Taxonomy" id="2923362"/>
    <lineage>
        <taxon>Bacteria</taxon>
        <taxon>Bacillati</taxon>
        <taxon>Bacillota</taxon>
        <taxon>Bacilli</taxon>
        <taxon>Lactobacillales</taxon>
        <taxon>Lactobacillaceae</taxon>
        <taxon>Bombilactobacillus</taxon>
    </lineage>
</organism>